<accession>A0ABU7LNY7</accession>
<evidence type="ECO:0000313" key="5">
    <source>
        <dbReference type="Proteomes" id="UP001354971"/>
    </source>
</evidence>
<feature type="repeat" description="TPR" evidence="3">
    <location>
        <begin position="64"/>
        <end position="97"/>
    </location>
</feature>
<feature type="repeat" description="TPR" evidence="3">
    <location>
        <begin position="138"/>
        <end position="171"/>
    </location>
</feature>
<dbReference type="SUPFAM" id="SSF48452">
    <property type="entry name" value="TPR-like"/>
    <property type="match status" value="2"/>
</dbReference>
<dbReference type="PANTHER" id="PTHR44858">
    <property type="entry name" value="TETRATRICOPEPTIDE REPEAT PROTEIN 6"/>
    <property type="match status" value="1"/>
</dbReference>
<evidence type="ECO:0000256" key="2">
    <source>
        <dbReference type="ARBA" id="ARBA00022803"/>
    </source>
</evidence>
<dbReference type="InterPro" id="IPR050498">
    <property type="entry name" value="Ycf3"/>
</dbReference>
<keyword evidence="1" id="KW-0677">Repeat</keyword>
<sequence>MIRAIIAICLMAAVTACTPNEPETVAGDPCQTGEDSLTEGNSEAAIEAFEACLNSAELDPEQEAIIHTRLGGAYLYVDRFEEALQEFNLAYAIADTQGVEFDNPYVRRNRGIARRYVGQLEGALEDLEAAALDLPDDITTQLNLGGVYSYLGREAEAVAAFDAVTRIEPEWPGGWVNLSGALLELGMNDQAIDHARRAVELNPESGFALNALCWALVVDQQFETALPLCDQAVEAEPDNGAIIHSRASALEGVGRMEEARELYARAYELFPDSETVENDYRRTHPGDE</sequence>
<dbReference type="Proteomes" id="UP001354971">
    <property type="component" value="Unassembled WGS sequence"/>
</dbReference>
<evidence type="ECO:0000313" key="4">
    <source>
        <dbReference type="EMBL" id="MEE2525607.1"/>
    </source>
</evidence>
<keyword evidence="5" id="KW-1185">Reference proteome</keyword>
<comment type="caution">
    <text evidence="4">The sequence shown here is derived from an EMBL/GenBank/DDBJ whole genome shotgun (WGS) entry which is preliminary data.</text>
</comment>
<gene>
    <name evidence="4" type="ORF">V0U79_04455</name>
</gene>
<dbReference type="InterPro" id="IPR019734">
    <property type="entry name" value="TPR_rpt"/>
</dbReference>
<keyword evidence="2 3" id="KW-0802">TPR repeat</keyword>
<dbReference type="EMBL" id="JAZDRP010000002">
    <property type="protein sequence ID" value="MEE2525607.1"/>
    <property type="molecule type" value="Genomic_DNA"/>
</dbReference>
<evidence type="ECO:0000256" key="1">
    <source>
        <dbReference type="ARBA" id="ARBA00022737"/>
    </source>
</evidence>
<dbReference type="PANTHER" id="PTHR44858:SF1">
    <property type="entry name" value="UDP-N-ACETYLGLUCOSAMINE--PEPTIDE N-ACETYLGLUCOSAMINYLTRANSFERASE SPINDLY-RELATED"/>
    <property type="match status" value="1"/>
</dbReference>
<organism evidence="4 5">
    <name type="scientific">Hyphobacterium lacteum</name>
    <dbReference type="NCBI Taxonomy" id="3116575"/>
    <lineage>
        <taxon>Bacteria</taxon>
        <taxon>Pseudomonadati</taxon>
        <taxon>Pseudomonadota</taxon>
        <taxon>Alphaproteobacteria</taxon>
        <taxon>Maricaulales</taxon>
        <taxon>Maricaulaceae</taxon>
        <taxon>Hyphobacterium</taxon>
    </lineage>
</organism>
<dbReference type="RefSeq" id="WP_330198268.1">
    <property type="nucleotide sequence ID" value="NZ_JAZDRP010000002.1"/>
</dbReference>
<dbReference type="Gene3D" id="1.25.40.10">
    <property type="entry name" value="Tetratricopeptide repeat domain"/>
    <property type="match status" value="1"/>
</dbReference>
<reference evidence="4 5" key="1">
    <citation type="submission" date="2024-01" db="EMBL/GenBank/DDBJ databases">
        <title>Hyphobacterium bacterium isolated from marine sediment.</title>
        <authorList>
            <person name="Zhao S."/>
        </authorList>
    </citation>
    <scope>NUCLEOTIDE SEQUENCE [LARGE SCALE GENOMIC DNA]</scope>
    <source>
        <strain evidence="5">HN65</strain>
    </source>
</reference>
<dbReference type="PROSITE" id="PS51257">
    <property type="entry name" value="PROKAR_LIPOPROTEIN"/>
    <property type="match status" value="1"/>
</dbReference>
<dbReference type="SMART" id="SM00028">
    <property type="entry name" value="TPR"/>
    <property type="match status" value="6"/>
</dbReference>
<dbReference type="Pfam" id="PF13432">
    <property type="entry name" value="TPR_16"/>
    <property type="match status" value="2"/>
</dbReference>
<evidence type="ECO:0000256" key="3">
    <source>
        <dbReference type="PROSITE-ProRule" id="PRU00339"/>
    </source>
</evidence>
<dbReference type="InterPro" id="IPR011990">
    <property type="entry name" value="TPR-like_helical_dom_sf"/>
</dbReference>
<protein>
    <submittedName>
        <fullName evidence="4">Tetratricopeptide repeat protein</fullName>
    </submittedName>
</protein>
<proteinExistence type="predicted"/>
<feature type="repeat" description="TPR" evidence="3">
    <location>
        <begin position="172"/>
        <end position="205"/>
    </location>
</feature>
<name>A0ABU7LNY7_9PROT</name>
<dbReference type="PROSITE" id="PS50005">
    <property type="entry name" value="TPR"/>
    <property type="match status" value="3"/>
</dbReference>